<feature type="domain" description="Periplasmic binding protein" evidence="6">
    <location>
        <begin position="62"/>
        <end position="318"/>
    </location>
</feature>
<dbReference type="Gene3D" id="3.40.50.2300">
    <property type="match status" value="2"/>
</dbReference>
<evidence type="ECO:0000259" key="6">
    <source>
        <dbReference type="Pfam" id="PF13407"/>
    </source>
</evidence>
<accession>A0AAX3LWF3</accession>
<dbReference type="RefSeq" id="WP_273612834.1">
    <property type="nucleotide sequence ID" value="NZ_CP117416.1"/>
</dbReference>
<feature type="region of interest" description="Disordered" evidence="4">
    <location>
        <begin position="25"/>
        <end position="57"/>
    </location>
</feature>
<comment type="similarity">
    <text evidence="2">Belongs to the bacterial solute-binding protein 2 family.</text>
</comment>
<evidence type="ECO:0000256" key="3">
    <source>
        <dbReference type="ARBA" id="ARBA00022729"/>
    </source>
</evidence>
<sequence>MRLWFKYPPILLVVALFMFTAGCSATSSVSPNSSTPTASTSTTTEATPTTTTNTTTTGKVTIGVSIPDMNDRFISYVAAGMESYAKKHPDVNVIYADAKNDASTQLQQIKEFIAQDVKAIAFLPMDPSISKTIVDLANQANIPIVAVNRTFKELDTLTSYVGSDSLTAGKLQMNEVAKLLGGKGNIAIMDGDMGSDAQVNRTQGNKDVIAKYPNMKIVFEETANYDRAKSMALMAKWLASGQQIDAVVANNDEMIIGAILATQINGKDQNIVFAGVDGTMDALNFMKANKLKVTVFQNASAQGSQGLQTAIEAANGKQVPKEISIPYELITPANEEKYIAKWK</sequence>
<proteinExistence type="inferred from homology"/>
<evidence type="ECO:0000313" key="7">
    <source>
        <dbReference type="EMBL" id="WCT54294.1"/>
    </source>
</evidence>
<evidence type="ECO:0000256" key="4">
    <source>
        <dbReference type="SAM" id="MobiDB-lite"/>
    </source>
</evidence>
<dbReference type="EMBL" id="CP117416">
    <property type="protein sequence ID" value="WCT54294.1"/>
    <property type="molecule type" value="Genomic_DNA"/>
</dbReference>
<reference evidence="7 8" key="1">
    <citation type="submission" date="2023-02" db="EMBL/GenBank/DDBJ databases">
        <title>Genome sequence of Paenibacillus kyungheensis KACC 18744.</title>
        <authorList>
            <person name="Kim S."/>
            <person name="Heo J."/>
            <person name="Kwon S.-W."/>
        </authorList>
    </citation>
    <scope>NUCLEOTIDE SEQUENCE [LARGE SCALE GENOMIC DNA]</scope>
    <source>
        <strain evidence="7 8">KACC 18744</strain>
    </source>
</reference>
<feature type="signal peptide" evidence="5">
    <location>
        <begin position="1"/>
        <end position="25"/>
    </location>
</feature>
<organism evidence="7 8">
    <name type="scientific">Paenibacillus kyungheensis</name>
    <dbReference type="NCBI Taxonomy" id="1452732"/>
    <lineage>
        <taxon>Bacteria</taxon>
        <taxon>Bacillati</taxon>
        <taxon>Bacillota</taxon>
        <taxon>Bacilli</taxon>
        <taxon>Bacillales</taxon>
        <taxon>Paenibacillaceae</taxon>
        <taxon>Paenibacillus</taxon>
    </lineage>
</organism>
<protein>
    <submittedName>
        <fullName evidence="7">Sugar ABC transporter substrate-binding protein</fullName>
    </submittedName>
</protein>
<dbReference type="InterPro" id="IPR028082">
    <property type="entry name" value="Peripla_BP_I"/>
</dbReference>
<dbReference type="InterPro" id="IPR025997">
    <property type="entry name" value="SBP_2_dom"/>
</dbReference>
<dbReference type="GO" id="GO:0030246">
    <property type="term" value="F:carbohydrate binding"/>
    <property type="evidence" value="ECO:0007669"/>
    <property type="project" value="UniProtKB-ARBA"/>
</dbReference>
<dbReference type="SUPFAM" id="SSF53822">
    <property type="entry name" value="Periplasmic binding protein-like I"/>
    <property type="match status" value="1"/>
</dbReference>
<evidence type="ECO:0000256" key="5">
    <source>
        <dbReference type="SAM" id="SignalP"/>
    </source>
</evidence>
<dbReference type="KEGG" id="pka:PQ456_13900"/>
<comment type="subcellular location">
    <subcellularLocation>
        <location evidence="1">Cell envelope</location>
    </subcellularLocation>
</comment>
<evidence type="ECO:0000256" key="2">
    <source>
        <dbReference type="ARBA" id="ARBA00007639"/>
    </source>
</evidence>
<keyword evidence="3 5" id="KW-0732">Signal</keyword>
<name>A0AAX3LWF3_9BACL</name>
<dbReference type="CDD" id="cd06301">
    <property type="entry name" value="PBP1_rhizopine_binding-like"/>
    <property type="match status" value="1"/>
</dbReference>
<dbReference type="Pfam" id="PF13407">
    <property type="entry name" value="Peripla_BP_4"/>
    <property type="match status" value="1"/>
</dbReference>
<dbReference type="Proteomes" id="UP001220509">
    <property type="component" value="Chromosome"/>
</dbReference>
<keyword evidence="8" id="KW-1185">Reference proteome</keyword>
<dbReference type="PANTHER" id="PTHR46847:SF1">
    <property type="entry name" value="D-ALLOSE-BINDING PERIPLASMIC PROTEIN-RELATED"/>
    <property type="match status" value="1"/>
</dbReference>
<dbReference type="PANTHER" id="PTHR46847">
    <property type="entry name" value="D-ALLOSE-BINDING PERIPLASMIC PROTEIN-RELATED"/>
    <property type="match status" value="1"/>
</dbReference>
<dbReference type="AlphaFoldDB" id="A0AAX3LWF3"/>
<feature type="chain" id="PRO_5043858757" evidence="5">
    <location>
        <begin position="26"/>
        <end position="343"/>
    </location>
</feature>
<evidence type="ECO:0000313" key="8">
    <source>
        <dbReference type="Proteomes" id="UP001220509"/>
    </source>
</evidence>
<dbReference type="GO" id="GO:0030313">
    <property type="term" value="C:cell envelope"/>
    <property type="evidence" value="ECO:0007669"/>
    <property type="project" value="UniProtKB-SubCell"/>
</dbReference>
<gene>
    <name evidence="7" type="ORF">PQ456_13900</name>
</gene>
<evidence type="ECO:0000256" key="1">
    <source>
        <dbReference type="ARBA" id="ARBA00004196"/>
    </source>
</evidence>
<dbReference type="PROSITE" id="PS51257">
    <property type="entry name" value="PROKAR_LIPOPROTEIN"/>
    <property type="match status" value="1"/>
</dbReference>